<dbReference type="AlphaFoldDB" id="A0A6A4V858"/>
<dbReference type="CDD" id="cd05380">
    <property type="entry name" value="CAP_euk"/>
    <property type="match status" value="1"/>
</dbReference>
<keyword evidence="1" id="KW-0732">Signal</keyword>
<name>A0A6A4V858_AMPAM</name>
<evidence type="ECO:0000256" key="1">
    <source>
        <dbReference type="SAM" id="SignalP"/>
    </source>
</evidence>
<dbReference type="InterPro" id="IPR035940">
    <property type="entry name" value="CAP_sf"/>
</dbReference>
<protein>
    <submittedName>
        <fullName evidence="3">Venom allergen 3</fullName>
    </submittedName>
</protein>
<feature type="signal peptide" evidence="1">
    <location>
        <begin position="1"/>
        <end position="18"/>
    </location>
</feature>
<dbReference type="PANTHER" id="PTHR10334">
    <property type="entry name" value="CYSTEINE-RICH SECRETORY PROTEIN-RELATED"/>
    <property type="match status" value="1"/>
</dbReference>
<dbReference type="Pfam" id="PF00188">
    <property type="entry name" value="CAP"/>
    <property type="match status" value="1"/>
</dbReference>
<comment type="caution">
    <text evidence="3">The sequence shown here is derived from an EMBL/GenBank/DDBJ whole genome shotgun (WGS) entry which is preliminary data.</text>
</comment>
<sequence length="295" mass="31817">MFVRLFVVCATQLSFVVTTDYCTEGKCGSTHTLCKYPEETPGEKCLSVSGSGIKAEEVESLLHLHNKWRDHVAAGNESRTLGGALPQAANMGALTWDRELARAAQRWALQCTIEHDQCRDMPGMPVGQSLAFNGNTNQLPSNVTQLASMWYENEVASYDTQGSSAFHYSMETSHFTQWIWARSYKLGCGYSGFQDGKMHKHLLVCNYGPGGNIEEHDLYLAGAPCSKCPNGTTCGGDARYANLCSSDSGEVPDLPDEDIVWVSGSAAPTGAPSVGLRCVVVAVCVTLLVSGCKPD</sequence>
<dbReference type="InterPro" id="IPR018244">
    <property type="entry name" value="Allrgn_V5/Tpx1_CS"/>
</dbReference>
<dbReference type="PRINTS" id="PR00837">
    <property type="entry name" value="V5TPXLIKE"/>
</dbReference>
<keyword evidence="4" id="KW-1185">Reference proteome</keyword>
<gene>
    <name evidence="3" type="primary">VA3_1</name>
    <name evidence="3" type="ORF">FJT64_013892</name>
</gene>
<dbReference type="EMBL" id="VIIS01002171">
    <property type="protein sequence ID" value="KAF0287724.1"/>
    <property type="molecule type" value="Genomic_DNA"/>
</dbReference>
<dbReference type="InterPro" id="IPR014044">
    <property type="entry name" value="CAP_dom"/>
</dbReference>
<dbReference type="OrthoDB" id="43654at2759"/>
<evidence type="ECO:0000259" key="2">
    <source>
        <dbReference type="SMART" id="SM00198"/>
    </source>
</evidence>
<feature type="chain" id="PRO_5025657612" evidence="1">
    <location>
        <begin position="19"/>
        <end position="295"/>
    </location>
</feature>
<feature type="domain" description="SCP" evidence="2">
    <location>
        <begin position="56"/>
        <end position="215"/>
    </location>
</feature>
<evidence type="ECO:0000313" key="4">
    <source>
        <dbReference type="Proteomes" id="UP000440578"/>
    </source>
</evidence>
<accession>A0A6A4V858</accession>
<dbReference type="Gene3D" id="3.40.33.10">
    <property type="entry name" value="CAP"/>
    <property type="match status" value="1"/>
</dbReference>
<organism evidence="3 4">
    <name type="scientific">Amphibalanus amphitrite</name>
    <name type="common">Striped barnacle</name>
    <name type="synonym">Balanus amphitrite</name>
    <dbReference type="NCBI Taxonomy" id="1232801"/>
    <lineage>
        <taxon>Eukaryota</taxon>
        <taxon>Metazoa</taxon>
        <taxon>Ecdysozoa</taxon>
        <taxon>Arthropoda</taxon>
        <taxon>Crustacea</taxon>
        <taxon>Multicrustacea</taxon>
        <taxon>Cirripedia</taxon>
        <taxon>Thoracica</taxon>
        <taxon>Thoracicalcarea</taxon>
        <taxon>Balanomorpha</taxon>
        <taxon>Balanoidea</taxon>
        <taxon>Balanidae</taxon>
        <taxon>Amphibalaninae</taxon>
        <taxon>Amphibalanus</taxon>
    </lineage>
</organism>
<dbReference type="GO" id="GO:0005576">
    <property type="term" value="C:extracellular region"/>
    <property type="evidence" value="ECO:0007669"/>
    <property type="project" value="InterPro"/>
</dbReference>
<dbReference type="PRINTS" id="PR00838">
    <property type="entry name" value="V5ALLERGEN"/>
</dbReference>
<dbReference type="Proteomes" id="UP000440578">
    <property type="component" value="Unassembled WGS sequence"/>
</dbReference>
<dbReference type="InterPro" id="IPR002413">
    <property type="entry name" value="V5_allergen-like"/>
</dbReference>
<dbReference type="InterPro" id="IPR001283">
    <property type="entry name" value="CRISP-related"/>
</dbReference>
<evidence type="ECO:0000313" key="3">
    <source>
        <dbReference type="EMBL" id="KAF0287724.1"/>
    </source>
</evidence>
<dbReference type="SMART" id="SM00198">
    <property type="entry name" value="SCP"/>
    <property type="match status" value="1"/>
</dbReference>
<dbReference type="SUPFAM" id="SSF55797">
    <property type="entry name" value="PR-1-like"/>
    <property type="match status" value="1"/>
</dbReference>
<dbReference type="PROSITE" id="PS01010">
    <property type="entry name" value="CRISP_2"/>
    <property type="match status" value="1"/>
</dbReference>
<proteinExistence type="predicted"/>
<reference evidence="3 4" key="1">
    <citation type="submission" date="2019-07" db="EMBL/GenBank/DDBJ databases">
        <title>Draft genome assembly of a fouling barnacle, Amphibalanus amphitrite (Darwin, 1854): The first reference genome for Thecostraca.</title>
        <authorList>
            <person name="Kim W."/>
        </authorList>
    </citation>
    <scope>NUCLEOTIDE SEQUENCE [LARGE SCALE GENOMIC DNA]</scope>
    <source>
        <strain evidence="3">SNU_AA5</strain>
        <tissue evidence="3">Soma without cirri and trophi</tissue>
    </source>
</reference>